<dbReference type="AlphaFoldDB" id="A0A448XRU9"/>
<reference evidence="1" key="1">
    <citation type="submission" date="2018-11" db="EMBL/GenBank/DDBJ databases">
        <authorList>
            <consortium name="Pathogen Informatics"/>
        </authorList>
    </citation>
    <scope>NUCLEOTIDE SEQUENCE</scope>
</reference>
<comment type="caution">
    <text evidence="1">The sequence shown here is derived from an EMBL/GenBank/DDBJ whole genome shotgun (WGS) entry which is preliminary data.</text>
</comment>
<accession>A0A448XRU9</accession>
<gene>
    <name evidence="1" type="ORF">PXEA_LOCUS36802</name>
</gene>
<proteinExistence type="predicted"/>
<name>A0A448XRU9_9PLAT</name>
<keyword evidence="2" id="KW-1185">Reference proteome</keyword>
<dbReference type="Proteomes" id="UP000784294">
    <property type="component" value="Unassembled WGS sequence"/>
</dbReference>
<evidence type="ECO:0000313" key="2">
    <source>
        <dbReference type="Proteomes" id="UP000784294"/>
    </source>
</evidence>
<evidence type="ECO:0000313" key="1">
    <source>
        <dbReference type="EMBL" id="VEL43362.1"/>
    </source>
</evidence>
<dbReference type="EMBL" id="CAAALY010280793">
    <property type="protein sequence ID" value="VEL43362.1"/>
    <property type="molecule type" value="Genomic_DNA"/>
</dbReference>
<organism evidence="1 2">
    <name type="scientific">Protopolystoma xenopodis</name>
    <dbReference type="NCBI Taxonomy" id="117903"/>
    <lineage>
        <taxon>Eukaryota</taxon>
        <taxon>Metazoa</taxon>
        <taxon>Spiralia</taxon>
        <taxon>Lophotrochozoa</taxon>
        <taxon>Platyhelminthes</taxon>
        <taxon>Monogenea</taxon>
        <taxon>Polyopisthocotylea</taxon>
        <taxon>Polystomatidea</taxon>
        <taxon>Polystomatidae</taxon>
        <taxon>Protopolystoma</taxon>
    </lineage>
</organism>
<sequence>MEERKDHFLLLVPFHFCVNEPKNARDFGHSRQVSTGIDDGLATVGKSGSTKAYDDYDESRIQVVPREIMKQKGWA</sequence>
<protein>
    <submittedName>
        <fullName evidence="1">Uncharacterized protein</fullName>
    </submittedName>
</protein>